<feature type="domain" description="Flavin reductase like" evidence="3">
    <location>
        <begin position="25"/>
        <end position="169"/>
    </location>
</feature>
<dbReference type="InterPro" id="IPR012349">
    <property type="entry name" value="Split_barrel_FMN-bd"/>
</dbReference>
<dbReference type="EC" id="1.-.-.-" evidence="4"/>
<protein>
    <submittedName>
        <fullName evidence="4">Flavin reductase family protein</fullName>
        <ecNumber evidence="4">1.-.-.-</ecNumber>
    </submittedName>
</protein>
<proteinExistence type="inferred from homology"/>
<dbReference type="PANTHER" id="PTHR30466">
    <property type="entry name" value="FLAVIN REDUCTASE"/>
    <property type="match status" value="1"/>
</dbReference>
<dbReference type="Pfam" id="PF01613">
    <property type="entry name" value="Flavin_Reduct"/>
    <property type="match status" value="1"/>
</dbReference>
<dbReference type="GO" id="GO:0016491">
    <property type="term" value="F:oxidoreductase activity"/>
    <property type="evidence" value="ECO:0007669"/>
    <property type="project" value="UniProtKB-KW"/>
</dbReference>
<evidence type="ECO:0000256" key="2">
    <source>
        <dbReference type="ARBA" id="ARBA00023002"/>
    </source>
</evidence>
<comment type="similarity">
    <text evidence="1">Belongs to the non-flavoprotein flavin reductase family.</text>
</comment>
<dbReference type="InterPro" id="IPR002563">
    <property type="entry name" value="Flavin_Rdtase-like_dom"/>
</dbReference>
<dbReference type="SMART" id="SM00903">
    <property type="entry name" value="Flavin_Reduct"/>
    <property type="match status" value="1"/>
</dbReference>
<sequence length="188" mass="19746">MSGPSTSEKPRPVEAVDAALFRRVLGRVPTAVSVVTAEGADGPVGVTVGSFTSVSLDPPLVAFFCGLHSASAAAIAAAGRFCVNVLAEDQQRQCAAFASRTGDRFASGAFDAGENGAPQLRDAIAWIECEVDSTFEAGDHLAIMGRVQRMTAAGSDRRPLVFYQGRLVKLDSAAVRHAPSHPFAWWDA</sequence>
<dbReference type="PANTHER" id="PTHR30466:SF11">
    <property type="entry name" value="FLAVIN-DEPENDENT MONOOXYGENASE, REDUCTASE SUBUNIT HSAB"/>
    <property type="match status" value="1"/>
</dbReference>
<name>A0ABV5N5N0_9ACTN</name>
<keyword evidence="2 4" id="KW-0560">Oxidoreductase</keyword>
<comment type="caution">
    <text evidence="4">The sequence shown here is derived from an EMBL/GenBank/DDBJ whole genome shotgun (WGS) entry which is preliminary data.</text>
</comment>
<evidence type="ECO:0000259" key="3">
    <source>
        <dbReference type="SMART" id="SM00903"/>
    </source>
</evidence>
<dbReference type="Gene3D" id="2.30.110.10">
    <property type="entry name" value="Electron Transport, Fmn-binding Protein, Chain A"/>
    <property type="match status" value="1"/>
</dbReference>
<accession>A0ABV5N5N0</accession>
<gene>
    <name evidence="4" type="ORF">ACFF45_23355</name>
</gene>
<keyword evidence="5" id="KW-1185">Reference proteome</keyword>
<dbReference type="RefSeq" id="WP_381348390.1">
    <property type="nucleotide sequence ID" value="NZ_JBHMCY010000048.1"/>
</dbReference>
<evidence type="ECO:0000313" key="5">
    <source>
        <dbReference type="Proteomes" id="UP001589709"/>
    </source>
</evidence>
<dbReference type="EMBL" id="JBHMCY010000048">
    <property type="protein sequence ID" value="MFB9465563.1"/>
    <property type="molecule type" value="Genomic_DNA"/>
</dbReference>
<organism evidence="4 5">
    <name type="scientific">Streptomyces cinereospinus</name>
    <dbReference type="NCBI Taxonomy" id="285561"/>
    <lineage>
        <taxon>Bacteria</taxon>
        <taxon>Bacillati</taxon>
        <taxon>Actinomycetota</taxon>
        <taxon>Actinomycetes</taxon>
        <taxon>Kitasatosporales</taxon>
        <taxon>Streptomycetaceae</taxon>
        <taxon>Streptomyces</taxon>
    </lineage>
</organism>
<dbReference type="InterPro" id="IPR050268">
    <property type="entry name" value="NADH-dep_flavin_reductase"/>
</dbReference>
<reference evidence="4 5" key="1">
    <citation type="submission" date="2024-09" db="EMBL/GenBank/DDBJ databases">
        <authorList>
            <person name="Sun Q."/>
            <person name="Mori K."/>
        </authorList>
    </citation>
    <scope>NUCLEOTIDE SEQUENCE [LARGE SCALE GENOMIC DNA]</scope>
    <source>
        <strain evidence="4 5">JCM 6917</strain>
    </source>
</reference>
<evidence type="ECO:0000313" key="4">
    <source>
        <dbReference type="EMBL" id="MFB9465563.1"/>
    </source>
</evidence>
<dbReference type="Proteomes" id="UP001589709">
    <property type="component" value="Unassembled WGS sequence"/>
</dbReference>
<dbReference type="SUPFAM" id="SSF50475">
    <property type="entry name" value="FMN-binding split barrel"/>
    <property type="match status" value="1"/>
</dbReference>
<evidence type="ECO:0000256" key="1">
    <source>
        <dbReference type="ARBA" id="ARBA00008898"/>
    </source>
</evidence>